<dbReference type="KEGG" id="dap:Dacet_0290"/>
<reference evidence="11 12" key="1">
    <citation type="journal article" date="2010" name="Stand. Genomic Sci.">
        <title>Complete genome sequence of Denitrovibrio acetiphilus type strain (N2460).</title>
        <authorList>
            <person name="Kiss H."/>
            <person name="Lang E."/>
            <person name="Lapidus A."/>
            <person name="Copeland A."/>
            <person name="Nolan M."/>
            <person name="Glavina Del Rio T."/>
            <person name="Chen F."/>
            <person name="Lucas S."/>
            <person name="Tice H."/>
            <person name="Cheng J.F."/>
            <person name="Han C."/>
            <person name="Goodwin L."/>
            <person name="Pitluck S."/>
            <person name="Liolios K."/>
            <person name="Pati A."/>
            <person name="Ivanova N."/>
            <person name="Mavromatis K."/>
            <person name="Chen A."/>
            <person name="Palaniappan K."/>
            <person name="Land M."/>
            <person name="Hauser L."/>
            <person name="Chang Y.J."/>
            <person name="Jeffries C.D."/>
            <person name="Detter J.C."/>
            <person name="Brettin T."/>
            <person name="Spring S."/>
            <person name="Rohde M."/>
            <person name="Goker M."/>
            <person name="Woyke T."/>
            <person name="Bristow J."/>
            <person name="Eisen J.A."/>
            <person name="Markowitz V."/>
            <person name="Hugenholtz P."/>
            <person name="Kyrpides N.C."/>
            <person name="Klenk H.P."/>
        </authorList>
    </citation>
    <scope>NUCLEOTIDE SEQUENCE [LARGE SCALE GENOMIC DNA]</scope>
    <source>
        <strain evidence="12">DSM 12809 / NBRC 114555 / N2460</strain>
    </source>
</reference>
<dbReference type="Proteomes" id="UP000002012">
    <property type="component" value="Chromosome"/>
</dbReference>
<evidence type="ECO:0000256" key="4">
    <source>
        <dbReference type="ARBA" id="ARBA00022475"/>
    </source>
</evidence>
<keyword evidence="6" id="KW-0283">Flagellar rotation</keyword>
<keyword evidence="5 9" id="KW-0812">Transmembrane</keyword>
<dbReference type="InterPro" id="IPR002898">
    <property type="entry name" value="MotA_ExbB_proton_chnl"/>
</dbReference>
<dbReference type="RefSeq" id="WP_013009635.1">
    <property type="nucleotide sequence ID" value="NC_013943.1"/>
</dbReference>
<dbReference type="EMBL" id="CP001968">
    <property type="protein sequence ID" value="ADD67090.1"/>
    <property type="molecule type" value="Genomic_DNA"/>
</dbReference>
<proteinExistence type="inferred from homology"/>
<organism evidence="11 12">
    <name type="scientific">Denitrovibrio acetiphilus (strain DSM 12809 / NBRC 114555 / N2460)</name>
    <dbReference type="NCBI Taxonomy" id="522772"/>
    <lineage>
        <taxon>Bacteria</taxon>
        <taxon>Pseudomonadati</taxon>
        <taxon>Deferribacterota</taxon>
        <taxon>Deferribacteres</taxon>
        <taxon>Deferribacterales</taxon>
        <taxon>Geovibrionaceae</taxon>
        <taxon>Denitrovibrio</taxon>
    </lineage>
</organism>
<dbReference type="OrthoDB" id="9806929at2"/>
<evidence type="ECO:0000256" key="6">
    <source>
        <dbReference type="ARBA" id="ARBA00022779"/>
    </source>
</evidence>
<name>D4H2M9_DENA2</name>
<dbReference type="FunCoup" id="D4H2M9">
    <property type="interactions" value="325"/>
</dbReference>
<keyword evidence="8 9" id="KW-0472">Membrane</keyword>
<dbReference type="HOGENOM" id="CLU_079895_1_0_0"/>
<dbReference type="InterPro" id="IPR000540">
    <property type="entry name" value="Flag_MotA_CS"/>
</dbReference>
<keyword evidence="7 9" id="KW-1133">Transmembrane helix</keyword>
<evidence type="ECO:0000259" key="10">
    <source>
        <dbReference type="Pfam" id="PF01618"/>
    </source>
</evidence>
<evidence type="ECO:0000256" key="8">
    <source>
        <dbReference type="ARBA" id="ARBA00023136"/>
    </source>
</evidence>
<feature type="domain" description="MotA/TolQ/ExbB proton channel" evidence="10">
    <location>
        <begin position="99"/>
        <end position="215"/>
    </location>
</feature>
<keyword evidence="3" id="KW-0813">Transport</keyword>
<dbReference type="GO" id="GO:0005886">
    <property type="term" value="C:plasma membrane"/>
    <property type="evidence" value="ECO:0007669"/>
    <property type="project" value="UniProtKB-SubCell"/>
</dbReference>
<dbReference type="GO" id="GO:0006935">
    <property type="term" value="P:chemotaxis"/>
    <property type="evidence" value="ECO:0007669"/>
    <property type="project" value="InterPro"/>
</dbReference>
<keyword evidence="4" id="KW-1003">Cell membrane</keyword>
<dbReference type="Pfam" id="PF01618">
    <property type="entry name" value="MotA_ExbB"/>
    <property type="match status" value="1"/>
</dbReference>
<feature type="transmembrane region" description="Helical" evidence="9">
    <location>
        <begin position="144"/>
        <end position="168"/>
    </location>
</feature>
<feature type="transmembrane region" description="Helical" evidence="9">
    <location>
        <begin position="32"/>
        <end position="50"/>
    </location>
</feature>
<evidence type="ECO:0000256" key="2">
    <source>
        <dbReference type="ARBA" id="ARBA00008038"/>
    </source>
</evidence>
<feature type="transmembrane region" description="Helical" evidence="9">
    <location>
        <begin position="7"/>
        <end position="26"/>
    </location>
</feature>
<dbReference type="InParanoid" id="D4H2M9"/>
<evidence type="ECO:0000256" key="7">
    <source>
        <dbReference type="ARBA" id="ARBA00022989"/>
    </source>
</evidence>
<evidence type="ECO:0000256" key="3">
    <source>
        <dbReference type="ARBA" id="ARBA00022448"/>
    </source>
</evidence>
<evidence type="ECO:0000313" key="12">
    <source>
        <dbReference type="Proteomes" id="UP000002012"/>
    </source>
</evidence>
<dbReference type="PANTHER" id="PTHR30433:SF2">
    <property type="entry name" value="MOTILITY PROTEIN A"/>
    <property type="match status" value="1"/>
</dbReference>
<dbReference type="InterPro" id="IPR047055">
    <property type="entry name" value="MotA-like"/>
</dbReference>
<comment type="subcellular location">
    <subcellularLocation>
        <location evidence="1">Cell membrane</location>
        <topology evidence="1">Multi-pass membrane protein</topology>
    </subcellularLocation>
</comment>
<dbReference type="PANTHER" id="PTHR30433">
    <property type="entry name" value="CHEMOTAXIS PROTEIN MOTA"/>
    <property type="match status" value="1"/>
</dbReference>
<evidence type="ECO:0000256" key="1">
    <source>
        <dbReference type="ARBA" id="ARBA00004651"/>
    </source>
</evidence>
<gene>
    <name evidence="11" type="ordered locus">Dacet_0290</name>
</gene>
<dbReference type="GO" id="GO:0071978">
    <property type="term" value="P:bacterial-type flagellum-dependent swarming motility"/>
    <property type="evidence" value="ECO:0007669"/>
    <property type="project" value="InterPro"/>
</dbReference>
<protein>
    <submittedName>
        <fullName evidence="11">MotA/TolQ/ExbB proton channel</fullName>
    </submittedName>
</protein>
<dbReference type="STRING" id="522772.Dacet_0290"/>
<feature type="transmembrane region" description="Helical" evidence="9">
    <location>
        <begin position="180"/>
        <end position="199"/>
    </location>
</feature>
<keyword evidence="12" id="KW-1185">Reference proteome</keyword>
<accession>D4H2M9</accession>
<dbReference type="AlphaFoldDB" id="D4H2M9"/>
<dbReference type="eggNOG" id="COG1291">
    <property type="taxonomic scope" value="Bacteria"/>
</dbReference>
<dbReference type="PaxDb" id="522772-Dacet_0290"/>
<evidence type="ECO:0000256" key="5">
    <source>
        <dbReference type="ARBA" id="ARBA00022692"/>
    </source>
</evidence>
<dbReference type="PROSITE" id="PS01307">
    <property type="entry name" value="MOTA"/>
    <property type="match status" value="1"/>
</dbReference>
<sequence precursor="true">MDIATIVGTLLAYILVVSAMLMGAGIGPYIDIPSVLIVIGGVTGIVFMSFPMDKALGLIKFAMKTIKYPLDDPASLISQLVEFAVKARRDGILSLESAEDEVKDEFLKKGIRLAVDGTEPEVIKNILETELEYMVSRHKLGASVLGCMEAFGPAMGMIGTLIGLVAMLQSMEDPSTIGPAMAVALLTTMYGAMLANLFAGPFRIKIEVRSGQEQLLREIMIGGIMAIQAGDNPRIVEQKLNAYLPPSQRKSQFD</sequence>
<evidence type="ECO:0000256" key="9">
    <source>
        <dbReference type="SAM" id="Phobius"/>
    </source>
</evidence>
<comment type="similarity">
    <text evidence="2">Belongs to the MotA family.</text>
</comment>
<evidence type="ECO:0000313" key="11">
    <source>
        <dbReference type="EMBL" id="ADD67090.1"/>
    </source>
</evidence>